<gene>
    <name evidence="2" type="primary">LOC112906559</name>
</gene>
<keyword evidence="1" id="KW-1185">Reference proteome</keyword>
<dbReference type="Proteomes" id="UP000192223">
    <property type="component" value="Unplaced"/>
</dbReference>
<name>A0A7F5RLF8_AGRPL</name>
<reference evidence="2" key="1">
    <citation type="submission" date="2025-08" db="UniProtKB">
        <authorList>
            <consortium name="RefSeq"/>
        </authorList>
    </citation>
    <scope>IDENTIFICATION</scope>
    <source>
        <tissue evidence="2">Entire body</tissue>
    </source>
</reference>
<accession>A0A7F5RLF8</accession>
<sequence>MNEYDYQQIAPKADTSSNLLDLIFTNIPNTTCDISIDPLVLLDKYHPPLIISLDIRTRTYAPPTYTNCNRRRFYAADYGVIKVKLNLIDWSFIDDPKLLLDYIVDWFYKILDNLINEFVPKSLPTTHQRPPWLTSEIIREVKVKKTLQ</sequence>
<protein>
    <submittedName>
        <fullName evidence="2">Uncharacterized protein LOC112906559</fullName>
    </submittedName>
</protein>
<evidence type="ECO:0000313" key="1">
    <source>
        <dbReference type="Proteomes" id="UP000192223"/>
    </source>
</evidence>
<dbReference type="KEGG" id="apln:112906559"/>
<dbReference type="GeneID" id="112906559"/>
<dbReference type="AlphaFoldDB" id="A0A7F5RLF8"/>
<proteinExistence type="predicted"/>
<organism evidence="1 2">
    <name type="scientific">Agrilus planipennis</name>
    <name type="common">Emerald ash borer</name>
    <name type="synonym">Agrilus marcopoli</name>
    <dbReference type="NCBI Taxonomy" id="224129"/>
    <lineage>
        <taxon>Eukaryota</taxon>
        <taxon>Metazoa</taxon>
        <taxon>Ecdysozoa</taxon>
        <taxon>Arthropoda</taxon>
        <taxon>Hexapoda</taxon>
        <taxon>Insecta</taxon>
        <taxon>Pterygota</taxon>
        <taxon>Neoptera</taxon>
        <taxon>Endopterygota</taxon>
        <taxon>Coleoptera</taxon>
        <taxon>Polyphaga</taxon>
        <taxon>Elateriformia</taxon>
        <taxon>Buprestoidea</taxon>
        <taxon>Buprestidae</taxon>
        <taxon>Agrilinae</taxon>
        <taxon>Agrilus</taxon>
    </lineage>
</organism>
<dbReference type="RefSeq" id="XP_025836670.1">
    <property type="nucleotide sequence ID" value="XM_025980885.1"/>
</dbReference>
<dbReference type="OrthoDB" id="7701049at2759"/>
<dbReference type="InParanoid" id="A0A7F5RLF8"/>
<evidence type="ECO:0000313" key="2">
    <source>
        <dbReference type="RefSeq" id="XP_025836670.1"/>
    </source>
</evidence>